<comment type="similarity">
    <text evidence="1 13">Belongs to the ITPK1 family.</text>
</comment>
<evidence type="ECO:0000256" key="13">
    <source>
        <dbReference type="PIRNR" id="PIRNR038186"/>
    </source>
</evidence>
<feature type="binding site" evidence="14">
    <location>
        <position position="21"/>
    </location>
    <ligand>
        <name>1D-myo-inositol 1,3,4-trisphosphate</name>
        <dbReference type="ChEBI" id="CHEBI:58414"/>
    </ligand>
</feature>
<evidence type="ECO:0000256" key="2">
    <source>
        <dbReference type="ARBA" id="ARBA00011245"/>
    </source>
</evidence>
<feature type="binding site" evidence="14">
    <location>
        <position position="62"/>
    </location>
    <ligand>
        <name>1D-myo-inositol 1,3,4-trisphosphate</name>
        <dbReference type="ChEBI" id="CHEBI:58414"/>
    </ligand>
</feature>
<feature type="domain" description="Inositol 1,3,4-trisphosphate 5/6-kinase ATP-grasp" evidence="16">
    <location>
        <begin position="112"/>
        <end position="303"/>
    </location>
</feature>
<evidence type="ECO:0000259" key="17">
    <source>
        <dbReference type="Pfam" id="PF17927"/>
    </source>
</evidence>
<comment type="cofactor">
    <cofactor evidence="13 15">
        <name>Mg(2+)</name>
        <dbReference type="ChEBI" id="CHEBI:18420"/>
    </cofactor>
    <text evidence="13 15">Binds 2 magnesium ions per subunit.</text>
</comment>
<keyword evidence="20" id="KW-1185">Reference proteome</keyword>
<dbReference type="InterPro" id="IPR040464">
    <property type="entry name" value="InsP(3)kin_ATP-grasp"/>
</dbReference>
<dbReference type="OrthoDB" id="25308at2759"/>
<dbReference type="FunFam" id="3.30.1490.220:FF:000002">
    <property type="entry name" value="Inositol-tetrakisphosphate 1-kinase"/>
    <property type="match status" value="1"/>
</dbReference>
<comment type="function">
    <text evidence="13">Kinase that can phosphorylate various inositol polyphosphate such as Ins(3,4,5,6)P4 or Ins(1,3,4)P3.</text>
</comment>
<dbReference type="PIRSF" id="PIRSF038186">
    <property type="entry name" value="ITPK"/>
    <property type="match status" value="1"/>
</dbReference>
<dbReference type="GO" id="GO:0000287">
    <property type="term" value="F:magnesium ion binding"/>
    <property type="evidence" value="ECO:0007669"/>
    <property type="project" value="InterPro"/>
</dbReference>
<evidence type="ECO:0000256" key="15">
    <source>
        <dbReference type="PIRSR" id="PIRSR038186-2"/>
    </source>
</evidence>
<dbReference type="EMBL" id="CM007905">
    <property type="protein sequence ID" value="OTF92728.1"/>
    <property type="molecule type" value="Genomic_DNA"/>
</dbReference>
<dbReference type="GO" id="GO:0052726">
    <property type="term" value="F:inositol-1,3,4-trisphosphate 5-kinase activity"/>
    <property type="evidence" value="ECO:0000318"/>
    <property type="project" value="GO_Central"/>
</dbReference>
<dbReference type="Pfam" id="PF17927">
    <property type="entry name" value="Ins134_P3_kin_N"/>
    <property type="match status" value="1"/>
</dbReference>
<feature type="binding site" evidence="14">
    <location>
        <position position="199"/>
    </location>
    <ligand>
        <name>ATP</name>
        <dbReference type="ChEBI" id="CHEBI:30616"/>
    </ligand>
</feature>
<evidence type="ECO:0000256" key="5">
    <source>
        <dbReference type="ARBA" id="ARBA00022741"/>
    </source>
</evidence>
<dbReference type="Gramene" id="mRNA:HanXRQr2_Chr16g0767931">
    <property type="protein sequence ID" value="CDS:HanXRQr2_Chr16g0767931.1"/>
    <property type="gene ID" value="HanXRQr2_Chr16g0767931"/>
</dbReference>
<dbReference type="InterPro" id="IPR008656">
    <property type="entry name" value="Inositol_tetrakis-P_1-kinase"/>
</dbReference>
<dbReference type="PANTHER" id="PTHR14217">
    <property type="entry name" value="INOSITOL-TETRAKISPHOSPHATE 1-KINASE"/>
    <property type="match status" value="1"/>
</dbReference>
<feature type="domain" description="Inositol-tetrakisphosphate 1-kinase N-terminal" evidence="17">
    <location>
        <begin position="12"/>
        <end position="91"/>
    </location>
</feature>
<dbReference type="PANTHER" id="PTHR14217:SF43">
    <property type="entry name" value="INOSITOL-TETRAKISPHOSPHATE 1-KINASE"/>
    <property type="match status" value="1"/>
</dbReference>
<dbReference type="STRING" id="4232.A0A251S228"/>
<dbReference type="InterPro" id="IPR041429">
    <property type="entry name" value="ITPK1_N"/>
</dbReference>
<evidence type="ECO:0000313" key="19">
    <source>
        <dbReference type="EMBL" id="OTF92728.1"/>
    </source>
</evidence>
<feature type="binding site" evidence="15">
    <location>
        <position position="281"/>
    </location>
    <ligand>
        <name>Mg(2+)</name>
        <dbReference type="ChEBI" id="CHEBI:18420"/>
        <label>1</label>
    </ligand>
</feature>
<evidence type="ECO:0000256" key="9">
    <source>
        <dbReference type="ARBA" id="ARBA00033645"/>
    </source>
</evidence>
<dbReference type="EMBL" id="MNCJ02000331">
    <property type="protein sequence ID" value="KAF5761686.1"/>
    <property type="molecule type" value="Genomic_DNA"/>
</dbReference>
<name>A0A251S228_HELAN</name>
<dbReference type="InParanoid" id="A0A251S228"/>
<dbReference type="Gene3D" id="3.30.1490.220">
    <property type="match status" value="1"/>
</dbReference>
<evidence type="ECO:0000313" key="18">
    <source>
        <dbReference type="EMBL" id="KAF5761686.1"/>
    </source>
</evidence>
<evidence type="ECO:0000256" key="6">
    <source>
        <dbReference type="ARBA" id="ARBA00022777"/>
    </source>
</evidence>
<feature type="binding site" evidence="15">
    <location>
        <position position="281"/>
    </location>
    <ligand>
        <name>Mg(2+)</name>
        <dbReference type="ChEBI" id="CHEBI:18420"/>
        <label>2</label>
    </ligand>
</feature>
<feature type="binding site" evidence="15">
    <location>
        <position position="267"/>
    </location>
    <ligand>
        <name>Mg(2+)</name>
        <dbReference type="ChEBI" id="CHEBI:18420"/>
        <label>1</label>
    </ligand>
</feature>
<accession>A0A251S228</accession>
<proteinExistence type="inferred from homology"/>
<feature type="binding site" evidence="14">
    <location>
        <position position="287"/>
    </location>
    <ligand>
        <name>1D-myo-inositol 1,3,4-trisphosphate</name>
        <dbReference type="ChEBI" id="CHEBI:58414"/>
    </ligand>
</feature>
<reference evidence="18 20" key="1">
    <citation type="journal article" date="2017" name="Nature">
        <title>The sunflower genome provides insights into oil metabolism, flowering and Asterid evolution.</title>
        <authorList>
            <person name="Badouin H."/>
            <person name="Gouzy J."/>
            <person name="Grassa C.J."/>
            <person name="Murat F."/>
            <person name="Staton S.E."/>
            <person name="Cottret L."/>
            <person name="Lelandais-Briere C."/>
            <person name="Owens G.L."/>
            <person name="Carrere S."/>
            <person name="Mayjonade B."/>
            <person name="Legrand L."/>
            <person name="Gill N."/>
            <person name="Kane N.C."/>
            <person name="Bowers J.E."/>
            <person name="Hubner S."/>
            <person name="Bellec A."/>
            <person name="Berard A."/>
            <person name="Berges H."/>
            <person name="Blanchet N."/>
            <person name="Boniface M.C."/>
            <person name="Brunel D."/>
            <person name="Catrice O."/>
            <person name="Chaidir N."/>
            <person name="Claudel C."/>
            <person name="Donnadieu C."/>
            <person name="Faraut T."/>
            <person name="Fievet G."/>
            <person name="Helmstetter N."/>
            <person name="King M."/>
            <person name="Knapp S.J."/>
            <person name="Lai Z."/>
            <person name="Le Paslier M.C."/>
            <person name="Lippi Y."/>
            <person name="Lorenzon L."/>
            <person name="Mandel J.R."/>
            <person name="Marage G."/>
            <person name="Marchand G."/>
            <person name="Marquand E."/>
            <person name="Bret-Mestries E."/>
            <person name="Morien E."/>
            <person name="Nambeesan S."/>
            <person name="Nguyen T."/>
            <person name="Pegot-Espagnet P."/>
            <person name="Pouilly N."/>
            <person name="Raftis F."/>
            <person name="Sallet E."/>
            <person name="Schiex T."/>
            <person name="Thomas J."/>
            <person name="Vandecasteele C."/>
            <person name="Vares D."/>
            <person name="Vear F."/>
            <person name="Vautrin S."/>
            <person name="Crespi M."/>
            <person name="Mangin B."/>
            <person name="Burke J.M."/>
            <person name="Salse J."/>
            <person name="Munos S."/>
            <person name="Vincourt P."/>
            <person name="Rieseberg L.H."/>
            <person name="Langlade N.B."/>
        </authorList>
    </citation>
    <scope>NUCLEOTIDE SEQUENCE [LARGE SCALE GENOMIC DNA]</scope>
    <source>
        <strain evidence="20">cv. SF193</strain>
        <tissue evidence="18">Leaves</tissue>
    </source>
</reference>
<evidence type="ECO:0000256" key="14">
    <source>
        <dbReference type="PIRSR" id="PIRSR038186-1"/>
    </source>
</evidence>
<dbReference type="GO" id="GO:0052835">
    <property type="term" value="F:inositol-3,4,6-trisphosphate 1-kinase activity"/>
    <property type="evidence" value="ECO:0007669"/>
    <property type="project" value="UniProtKB-ARBA"/>
</dbReference>
<feature type="binding site" evidence="14">
    <location>
        <position position="149"/>
    </location>
    <ligand>
        <name>1D-myo-inositol 1,3,4-trisphosphate</name>
        <dbReference type="ChEBI" id="CHEBI:58414"/>
    </ligand>
</feature>
<dbReference type="AlphaFoldDB" id="A0A251S228"/>
<evidence type="ECO:0000256" key="10">
    <source>
        <dbReference type="ARBA" id="ARBA00051312"/>
    </source>
</evidence>
<comment type="catalytic activity">
    <reaction evidence="10">
        <text>1D-myo-inositol 1,3,4-trisphosphate + ATP = 1D-myo-inositol 1,3,4,5-tetrakisphosphate + ADP + H(+)</text>
        <dbReference type="Rhea" id="RHEA:13253"/>
        <dbReference type="ChEBI" id="CHEBI:15378"/>
        <dbReference type="ChEBI" id="CHEBI:30616"/>
        <dbReference type="ChEBI" id="CHEBI:57895"/>
        <dbReference type="ChEBI" id="CHEBI:58414"/>
        <dbReference type="ChEBI" id="CHEBI:456216"/>
        <dbReference type="EC" id="2.7.1.159"/>
    </reaction>
    <physiologicalReaction direction="left-to-right" evidence="10">
        <dbReference type="Rhea" id="RHEA:13254"/>
    </physiologicalReaction>
</comment>
<feature type="binding site" evidence="14">
    <location>
        <position position="184"/>
    </location>
    <ligand>
        <name>1D-myo-inositol 1,3,4-trisphosphate</name>
        <dbReference type="ChEBI" id="CHEBI:58414"/>
    </ligand>
</feature>
<evidence type="ECO:0000256" key="4">
    <source>
        <dbReference type="ARBA" id="ARBA00022723"/>
    </source>
</evidence>
<comment type="catalytic activity">
    <reaction evidence="11">
        <text>1D-myo-inositol 1,3,4-trisphosphate + ATP = 1D-myo-inositol 1,3,4,6-tetrakisphosphate + ADP + H(+)</text>
        <dbReference type="Rhea" id="RHEA:20940"/>
        <dbReference type="ChEBI" id="CHEBI:15378"/>
        <dbReference type="ChEBI" id="CHEBI:30616"/>
        <dbReference type="ChEBI" id="CHEBI:57660"/>
        <dbReference type="ChEBI" id="CHEBI:58414"/>
        <dbReference type="ChEBI" id="CHEBI:456216"/>
        <dbReference type="EC" id="2.7.1.159"/>
    </reaction>
    <physiologicalReaction direction="left-to-right" evidence="11">
        <dbReference type="Rhea" id="RHEA:20941"/>
    </physiologicalReaction>
</comment>
<evidence type="ECO:0000256" key="8">
    <source>
        <dbReference type="ARBA" id="ARBA00022842"/>
    </source>
</evidence>
<reference evidence="18" key="3">
    <citation type="submission" date="2020-06" db="EMBL/GenBank/DDBJ databases">
        <title>Helianthus annuus Genome sequencing and assembly Release 2.</title>
        <authorList>
            <person name="Gouzy J."/>
            <person name="Langlade N."/>
            <person name="Munos S."/>
        </authorList>
    </citation>
    <scope>NUCLEOTIDE SEQUENCE</scope>
    <source>
        <tissue evidence="18">Leaves</tissue>
    </source>
</reference>
<evidence type="ECO:0000256" key="1">
    <source>
        <dbReference type="ARBA" id="ARBA00009601"/>
    </source>
</evidence>
<dbReference type="Proteomes" id="UP000215914">
    <property type="component" value="Chromosome 16"/>
</dbReference>
<feature type="binding site" evidence="14">
    <location>
        <position position="97"/>
    </location>
    <ligand>
        <name>ATP</name>
        <dbReference type="ChEBI" id="CHEBI:30616"/>
    </ligand>
</feature>
<evidence type="ECO:0000256" key="7">
    <source>
        <dbReference type="ARBA" id="ARBA00022840"/>
    </source>
</evidence>
<dbReference type="EC" id="2.7.1.134" evidence="13"/>
<evidence type="ECO:0000259" key="16">
    <source>
        <dbReference type="Pfam" id="PF05770"/>
    </source>
</evidence>
<keyword evidence="5 13" id="KW-0547">Nucleotide-binding</keyword>
<feature type="binding site" evidence="14">
    <location>
        <begin position="173"/>
        <end position="184"/>
    </location>
    <ligand>
        <name>ATP</name>
        <dbReference type="ChEBI" id="CHEBI:30616"/>
    </ligand>
</feature>
<evidence type="ECO:0000313" key="20">
    <source>
        <dbReference type="Proteomes" id="UP000215914"/>
    </source>
</evidence>
<feature type="binding site" evidence="14">
    <location>
        <position position="138"/>
    </location>
    <ligand>
        <name>ATP</name>
        <dbReference type="ChEBI" id="CHEBI:30616"/>
    </ligand>
</feature>
<organism evidence="19 20">
    <name type="scientific">Helianthus annuus</name>
    <name type="common">Common sunflower</name>
    <dbReference type="NCBI Taxonomy" id="4232"/>
    <lineage>
        <taxon>Eukaryota</taxon>
        <taxon>Viridiplantae</taxon>
        <taxon>Streptophyta</taxon>
        <taxon>Embryophyta</taxon>
        <taxon>Tracheophyta</taxon>
        <taxon>Spermatophyta</taxon>
        <taxon>Magnoliopsida</taxon>
        <taxon>eudicotyledons</taxon>
        <taxon>Gunneridae</taxon>
        <taxon>Pentapetalae</taxon>
        <taxon>asterids</taxon>
        <taxon>campanulids</taxon>
        <taxon>Asterales</taxon>
        <taxon>Asteraceae</taxon>
        <taxon>Asteroideae</taxon>
        <taxon>Heliantheae alliance</taxon>
        <taxon>Heliantheae</taxon>
        <taxon>Helianthus</taxon>
    </lineage>
</organism>
<keyword evidence="8 13" id="KW-0460">Magnesium</keyword>
<dbReference type="Gene3D" id="3.40.50.11370">
    <property type="match status" value="1"/>
</dbReference>
<keyword evidence="6 13" id="KW-0418">Kinase</keyword>
<gene>
    <name evidence="19" type="ORF">HannXRQ_Chr16g0525081</name>
    <name evidence="18" type="ORF">HanXRQr2_Chr16g0767931</name>
</gene>
<evidence type="ECO:0000256" key="11">
    <source>
        <dbReference type="ARBA" id="ARBA00051366"/>
    </source>
</evidence>
<comment type="catalytic activity">
    <reaction evidence="12">
        <text>1D-myo-inositol 3,4,6-trisphosphate + ATP = 1D-myo-inositol 1,3,4,6-tetrakisphosphate + ADP + H(+)</text>
        <dbReference type="Rhea" id="RHEA:70287"/>
        <dbReference type="ChEBI" id="CHEBI:15378"/>
        <dbReference type="ChEBI" id="CHEBI:30616"/>
        <dbReference type="ChEBI" id="CHEBI:57660"/>
        <dbReference type="ChEBI" id="CHEBI:189099"/>
        <dbReference type="ChEBI" id="CHEBI:456216"/>
    </reaction>
    <physiologicalReaction direction="left-to-right" evidence="12">
        <dbReference type="Rhea" id="RHEA:70288"/>
    </physiologicalReaction>
</comment>
<keyword evidence="7 13" id="KW-0067">ATP-binding</keyword>
<feature type="binding site" evidence="15">
    <location>
        <position position="283"/>
    </location>
    <ligand>
        <name>Mg(2+)</name>
        <dbReference type="ChEBI" id="CHEBI:18420"/>
        <label>2</label>
    </ligand>
</feature>
<keyword evidence="4 13" id="KW-0479">Metal-binding</keyword>
<dbReference type="GO" id="GO:0052725">
    <property type="term" value="F:inositol-1,3,4-trisphosphate 6-kinase activity"/>
    <property type="evidence" value="ECO:0000318"/>
    <property type="project" value="GO_Central"/>
</dbReference>
<dbReference type="GO" id="GO:0005524">
    <property type="term" value="F:ATP binding"/>
    <property type="evidence" value="ECO:0007669"/>
    <property type="project" value="UniProtKB-KW"/>
</dbReference>
<comment type="subunit">
    <text evidence="2 13">Monomer.</text>
</comment>
<dbReference type="Pfam" id="PF05770">
    <property type="entry name" value="Ins134_P3_kin"/>
    <property type="match status" value="1"/>
</dbReference>
<dbReference type="GO" id="GO:0047325">
    <property type="term" value="F:inositol-3,4,5,6-tetrakisphosphate 1-kinase activity"/>
    <property type="evidence" value="ECO:0000318"/>
    <property type="project" value="GO_Central"/>
</dbReference>
<dbReference type="GO" id="GO:0032957">
    <property type="term" value="P:inositol trisphosphate metabolic process"/>
    <property type="evidence" value="ECO:0007669"/>
    <property type="project" value="InterPro"/>
</dbReference>
<reference evidence="19" key="2">
    <citation type="submission" date="2017-02" db="EMBL/GenBank/DDBJ databases">
        <title>Sunflower complete genome.</title>
        <authorList>
            <person name="Langlade N."/>
            <person name="Munos S."/>
        </authorList>
    </citation>
    <scope>NUCLEOTIDE SEQUENCE [LARGE SCALE GENOMIC DNA]</scope>
    <source>
        <tissue evidence="19">Leaves</tissue>
    </source>
</reference>
<dbReference type="SUPFAM" id="SSF56059">
    <property type="entry name" value="Glutathione synthetase ATP-binding domain-like"/>
    <property type="match status" value="1"/>
</dbReference>
<feature type="binding site" evidence="14">
    <location>
        <position position="283"/>
    </location>
    <ligand>
        <name>1D-myo-inositol 1,3,4-trisphosphate</name>
        <dbReference type="ChEBI" id="CHEBI:58414"/>
    </ligand>
</feature>
<sequence length="326" mass="36561">MPELEEKTNLFLVGYALPSRKIEAFMVESFITYAKQQGIQFIPIDISKPLNDQGPFDCIIHKLYGQEWDLNLQNFSINHPNATIIDPPSSIQRLHDRVSMLDPIPSLNIPQLKIPTQIVIQDVESLKSNDFRFPLMVKPLLADGSANAHNMSLVFNQEGLTNKLELDPPMVLQQFVNHGGVVFKVYVAGEYVKCVKRSSLPDVSKESMEKLAVESGGVMSFSKISSAVISGDEGGSNESVEMPDPVFIDEVARGLRLALGLHLFNFDMIKADKEDGYLVVDINYFPGYEKLPSYESVMTEFFLNVKKSQELKMVTMELVKDDGLHD</sequence>
<evidence type="ECO:0000256" key="12">
    <source>
        <dbReference type="ARBA" id="ARBA00051721"/>
    </source>
</evidence>
<keyword evidence="3 13" id="KW-0808">Transferase</keyword>
<comment type="catalytic activity">
    <reaction evidence="9">
        <text>1D-myo-inositol 3,4,5,6-tetrakisphosphate + ATP = 1D-myo-inositol 1,3,4,5,6-pentakisphosphate + ADP + H(+)</text>
        <dbReference type="Rhea" id="RHEA:12452"/>
        <dbReference type="ChEBI" id="CHEBI:15378"/>
        <dbReference type="ChEBI" id="CHEBI:30616"/>
        <dbReference type="ChEBI" id="CHEBI:57539"/>
        <dbReference type="ChEBI" id="CHEBI:57733"/>
        <dbReference type="ChEBI" id="CHEBI:456216"/>
        <dbReference type="EC" id="2.7.1.134"/>
    </reaction>
    <physiologicalReaction direction="left-to-right" evidence="9">
        <dbReference type="Rhea" id="RHEA:12453"/>
    </physiologicalReaction>
    <physiologicalReaction direction="right-to-left" evidence="9">
        <dbReference type="Rhea" id="RHEA:12454"/>
    </physiologicalReaction>
</comment>
<evidence type="ECO:0000256" key="3">
    <source>
        <dbReference type="ARBA" id="ARBA00022679"/>
    </source>
</evidence>
<protein>
    <recommendedName>
        <fullName evidence="13">Inositol-tetrakisphosphate 1-kinase</fullName>
        <ecNumber evidence="13">2.7.1.134</ecNumber>
    </recommendedName>
</protein>
<dbReference type="OMA" id="CIIHKLH"/>